<dbReference type="Pfam" id="PF00919">
    <property type="entry name" value="UPF0004"/>
    <property type="match status" value="1"/>
</dbReference>
<keyword evidence="4 17" id="KW-0808">Transferase</keyword>
<gene>
    <name evidence="17" type="ORF">A2462_00345</name>
</gene>
<feature type="domain" description="Radical SAM core" evidence="16">
    <location>
        <begin position="138"/>
        <end position="367"/>
    </location>
</feature>
<dbReference type="SUPFAM" id="SSF102114">
    <property type="entry name" value="Radical SAM enzymes"/>
    <property type="match status" value="1"/>
</dbReference>
<dbReference type="SFLD" id="SFLDG01082">
    <property type="entry name" value="B12-binding_domain_containing"/>
    <property type="match status" value="1"/>
</dbReference>
<dbReference type="PROSITE" id="PS51449">
    <property type="entry name" value="MTTASE_N"/>
    <property type="match status" value="1"/>
</dbReference>
<dbReference type="Proteomes" id="UP000177309">
    <property type="component" value="Unassembled WGS sequence"/>
</dbReference>
<dbReference type="GO" id="GO:0046872">
    <property type="term" value="F:metal ion binding"/>
    <property type="evidence" value="ECO:0007669"/>
    <property type="project" value="UniProtKB-KW"/>
</dbReference>
<organism evidence="17 18">
    <name type="scientific">candidate division WOR-1 bacterium RIFOXYC2_FULL_41_25</name>
    <dbReference type="NCBI Taxonomy" id="1802586"/>
    <lineage>
        <taxon>Bacteria</taxon>
        <taxon>Bacillati</taxon>
        <taxon>Saganbacteria</taxon>
    </lineage>
</organism>
<evidence type="ECO:0000256" key="2">
    <source>
        <dbReference type="ARBA" id="ARBA00003234"/>
    </source>
</evidence>
<dbReference type="InterPro" id="IPR020612">
    <property type="entry name" value="Methylthiotransferase_CS"/>
</dbReference>
<dbReference type="Pfam" id="PF01938">
    <property type="entry name" value="TRAM"/>
    <property type="match status" value="1"/>
</dbReference>
<dbReference type="AlphaFoldDB" id="A0A1F4TLZ5"/>
<keyword evidence="6" id="KW-0479">Metal-binding</keyword>
<comment type="caution">
    <text evidence="17">The sequence shown here is derived from an EMBL/GenBank/DDBJ whole genome shotgun (WGS) entry which is preliminary data.</text>
</comment>
<dbReference type="PROSITE" id="PS01278">
    <property type="entry name" value="MTTASE_RADICAL"/>
    <property type="match status" value="1"/>
</dbReference>
<dbReference type="GO" id="GO:0035597">
    <property type="term" value="F:tRNA-2-methylthio-N(6)-dimethylallyladenosine(37) synthase activity"/>
    <property type="evidence" value="ECO:0007669"/>
    <property type="project" value="UniProtKB-EC"/>
</dbReference>
<evidence type="ECO:0000256" key="11">
    <source>
        <dbReference type="ARBA" id="ARBA00068570"/>
    </source>
</evidence>
<evidence type="ECO:0000256" key="10">
    <source>
        <dbReference type="ARBA" id="ARBA00051425"/>
    </source>
</evidence>
<evidence type="ECO:0000259" key="15">
    <source>
        <dbReference type="PROSITE" id="PS51449"/>
    </source>
</evidence>
<dbReference type="PANTHER" id="PTHR43020">
    <property type="entry name" value="CDK5 REGULATORY SUBUNIT-ASSOCIATED PROTEIN 1"/>
    <property type="match status" value="1"/>
</dbReference>
<protein>
    <recommendedName>
        <fullName evidence="11">tRNA-2-methylthio-N(6)-dimethylallyladenosine synthase</fullName>
        <ecNumber evidence="9">2.8.4.3</ecNumber>
    </recommendedName>
    <alternativeName>
        <fullName evidence="13">(Dimethylallyl)adenosine tRNA methylthiotransferase MiaB</fullName>
    </alternativeName>
    <alternativeName>
        <fullName evidence="12">tRNA-i(6)A37 methylthiotransferase</fullName>
    </alternativeName>
</protein>
<dbReference type="EMBL" id="MEUI01000028">
    <property type="protein sequence ID" value="OGC33716.1"/>
    <property type="molecule type" value="Genomic_DNA"/>
</dbReference>
<dbReference type="InterPro" id="IPR013848">
    <property type="entry name" value="Methylthiotransferase_N"/>
</dbReference>
<evidence type="ECO:0000256" key="4">
    <source>
        <dbReference type="ARBA" id="ARBA00022679"/>
    </source>
</evidence>
<dbReference type="PROSITE" id="PS50926">
    <property type="entry name" value="TRAM"/>
    <property type="match status" value="1"/>
</dbReference>
<accession>A0A1F4TLZ5</accession>
<evidence type="ECO:0000256" key="3">
    <source>
        <dbReference type="ARBA" id="ARBA00022485"/>
    </source>
</evidence>
<keyword evidence="5" id="KW-0949">S-adenosyl-L-methionine</keyword>
<evidence type="ECO:0000256" key="9">
    <source>
        <dbReference type="ARBA" id="ARBA00033765"/>
    </source>
</evidence>
<evidence type="ECO:0000256" key="12">
    <source>
        <dbReference type="ARBA" id="ARBA00080698"/>
    </source>
</evidence>
<evidence type="ECO:0000256" key="13">
    <source>
        <dbReference type="ARBA" id="ARBA00081141"/>
    </source>
</evidence>
<dbReference type="InterPro" id="IPR058240">
    <property type="entry name" value="rSAM_sf"/>
</dbReference>
<dbReference type="Gene3D" id="3.80.30.20">
    <property type="entry name" value="tm_1862 like domain"/>
    <property type="match status" value="1"/>
</dbReference>
<evidence type="ECO:0000259" key="14">
    <source>
        <dbReference type="PROSITE" id="PS50926"/>
    </source>
</evidence>
<dbReference type="InterPro" id="IPR006463">
    <property type="entry name" value="MiaB_methiolase"/>
</dbReference>
<comment type="catalytic activity">
    <reaction evidence="10">
        <text>N(6)-dimethylallyladenosine(37) in tRNA + (sulfur carrier)-SH + AH2 + 2 S-adenosyl-L-methionine = 2-methylsulfanyl-N(6)-dimethylallyladenosine(37) in tRNA + (sulfur carrier)-H + 5'-deoxyadenosine + L-methionine + A + S-adenosyl-L-homocysteine + 2 H(+)</text>
        <dbReference type="Rhea" id="RHEA:37067"/>
        <dbReference type="Rhea" id="RHEA-COMP:10375"/>
        <dbReference type="Rhea" id="RHEA-COMP:10376"/>
        <dbReference type="Rhea" id="RHEA-COMP:14737"/>
        <dbReference type="Rhea" id="RHEA-COMP:14739"/>
        <dbReference type="ChEBI" id="CHEBI:13193"/>
        <dbReference type="ChEBI" id="CHEBI:15378"/>
        <dbReference type="ChEBI" id="CHEBI:17319"/>
        <dbReference type="ChEBI" id="CHEBI:17499"/>
        <dbReference type="ChEBI" id="CHEBI:29917"/>
        <dbReference type="ChEBI" id="CHEBI:57844"/>
        <dbReference type="ChEBI" id="CHEBI:57856"/>
        <dbReference type="ChEBI" id="CHEBI:59789"/>
        <dbReference type="ChEBI" id="CHEBI:64428"/>
        <dbReference type="ChEBI" id="CHEBI:74415"/>
        <dbReference type="ChEBI" id="CHEBI:74417"/>
        <dbReference type="EC" id="2.8.4.3"/>
    </reaction>
</comment>
<keyword evidence="7" id="KW-0408">Iron</keyword>
<dbReference type="InterPro" id="IPR005839">
    <property type="entry name" value="Methylthiotransferase"/>
</dbReference>
<reference evidence="17 18" key="1">
    <citation type="journal article" date="2016" name="Nat. Commun.">
        <title>Thousands of microbial genomes shed light on interconnected biogeochemical processes in an aquifer system.</title>
        <authorList>
            <person name="Anantharaman K."/>
            <person name="Brown C.T."/>
            <person name="Hug L.A."/>
            <person name="Sharon I."/>
            <person name="Castelle C.J."/>
            <person name="Probst A.J."/>
            <person name="Thomas B.C."/>
            <person name="Singh A."/>
            <person name="Wilkins M.J."/>
            <person name="Karaoz U."/>
            <person name="Brodie E.L."/>
            <person name="Williams K.H."/>
            <person name="Hubbard S.S."/>
            <person name="Banfield J.F."/>
        </authorList>
    </citation>
    <scope>NUCLEOTIDE SEQUENCE [LARGE SCALE GENOMIC DNA]</scope>
</reference>
<evidence type="ECO:0000256" key="8">
    <source>
        <dbReference type="ARBA" id="ARBA00023014"/>
    </source>
</evidence>
<dbReference type="SFLD" id="SFLDS00029">
    <property type="entry name" value="Radical_SAM"/>
    <property type="match status" value="1"/>
</dbReference>
<dbReference type="FunFam" id="3.80.30.20:FF:000001">
    <property type="entry name" value="tRNA-2-methylthio-N(6)-dimethylallyladenosine synthase 2"/>
    <property type="match status" value="1"/>
</dbReference>
<feature type="domain" description="TRAM" evidence="14">
    <location>
        <begin position="370"/>
        <end position="446"/>
    </location>
</feature>
<dbReference type="Gene3D" id="3.40.50.12160">
    <property type="entry name" value="Methylthiotransferase, N-terminal domain"/>
    <property type="match status" value="1"/>
</dbReference>
<proteinExistence type="predicted"/>
<keyword evidence="3" id="KW-0004">4Fe-4S</keyword>
<dbReference type="Pfam" id="PF04055">
    <property type="entry name" value="Radical_SAM"/>
    <property type="match status" value="1"/>
</dbReference>
<evidence type="ECO:0000256" key="6">
    <source>
        <dbReference type="ARBA" id="ARBA00022723"/>
    </source>
</evidence>
<evidence type="ECO:0000313" key="18">
    <source>
        <dbReference type="Proteomes" id="UP000177309"/>
    </source>
</evidence>
<evidence type="ECO:0000256" key="7">
    <source>
        <dbReference type="ARBA" id="ARBA00023004"/>
    </source>
</evidence>
<dbReference type="InterPro" id="IPR038135">
    <property type="entry name" value="Methylthiotransferase_N_sf"/>
</dbReference>
<evidence type="ECO:0000256" key="1">
    <source>
        <dbReference type="ARBA" id="ARBA00001966"/>
    </source>
</evidence>
<dbReference type="CDD" id="cd01335">
    <property type="entry name" value="Radical_SAM"/>
    <property type="match status" value="1"/>
</dbReference>
<dbReference type="PANTHER" id="PTHR43020:SF2">
    <property type="entry name" value="MITOCHONDRIAL TRNA METHYLTHIOTRANSFERASE CDK5RAP1"/>
    <property type="match status" value="1"/>
</dbReference>
<evidence type="ECO:0000256" key="5">
    <source>
        <dbReference type="ARBA" id="ARBA00022691"/>
    </source>
</evidence>
<dbReference type="InterPro" id="IPR023404">
    <property type="entry name" value="rSAM_horseshoe"/>
</dbReference>
<evidence type="ECO:0000259" key="16">
    <source>
        <dbReference type="PROSITE" id="PS51918"/>
    </source>
</evidence>
<sequence>MIKEGKNRRYFIKTYGCQMNIVDSEKLAAIFEAAGYQPAKSRKEADFLLVNTCVVRQGAEDRAVGYAFTAKGLREHKPNLKIGLCGCIVTEPGRDIKKQFPHIDVFVPPHSPEVLADFLKLENPSPSGRGGVCSSVGRGEGITKYITIMHGCDNYCSYCVVPYVRGREHSRPIADVLEDVRQSGSPAVKEIFLLGQNVNSYKYGLAKLLKEIEILITHYSLPITRIRFMTNHPKDMSDEIIQAVADLPRVCEFFHLPIQHGSDRILKLMNRGYTVDYYRKLVEKIRAKVPGAAITGDIIVGFPGETDEDFRLTLRIVEQIGFDACNTLMYSQRPGTAASKLEDDVPQKVKKERLHQLMKLVDSVCIKNNKKLVGTVQEVLVDNSSLSHPLSLSEREGAGGVSSYTGRTRTNKIVKFPSERKDLLGHTVSVKITSALSWLLKGELVNEEH</sequence>
<dbReference type="InterPro" id="IPR007197">
    <property type="entry name" value="rSAM"/>
</dbReference>
<dbReference type="SFLD" id="SFLDG01061">
    <property type="entry name" value="methylthiotransferase"/>
    <property type="match status" value="1"/>
</dbReference>
<dbReference type="InterPro" id="IPR006638">
    <property type="entry name" value="Elp3/MiaA/NifB-like_rSAM"/>
</dbReference>
<keyword evidence="8" id="KW-0411">Iron-sulfur</keyword>
<dbReference type="PROSITE" id="PS51918">
    <property type="entry name" value="RADICAL_SAM"/>
    <property type="match status" value="1"/>
</dbReference>
<dbReference type="SFLD" id="SFLDF00273">
    <property type="entry name" value="(dimethylallyl)adenosine_tRNA"/>
    <property type="match status" value="1"/>
</dbReference>
<dbReference type="NCBIfam" id="TIGR01574">
    <property type="entry name" value="miaB-methiolase"/>
    <property type="match status" value="1"/>
</dbReference>
<comment type="function">
    <text evidence="2">Catalyzes the methylthiolation of N6-(dimethylallyl)adenosine (i(6)A), leading to the formation of 2-methylthio-N6-(dimethylallyl)adenosine (ms(2)i(6)A) at position 37 in tRNAs that read codons beginning with uridine.</text>
</comment>
<name>A0A1F4TLZ5_UNCSA</name>
<dbReference type="EC" id="2.8.4.3" evidence="9"/>
<dbReference type="InterPro" id="IPR002792">
    <property type="entry name" value="TRAM_dom"/>
</dbReference>
<dbReference type="NCBIfam" id="TIGR00089">
    <property type="entry name" value="MiaB/RimO family radical SAM methylthiotransferase"/>
    <property type="match status" value="1"/>
</dbReference>
<evidence type="ECO:0000313" key="17">
    <source>
        <dbReference type="EMBL" id="OGC33716.1"/>
    </source>
</evidence>
<dbReference type="FunFam" id="3.40.50.12160:FF:000003">
    <property type="entry name" value="CDK5 regulatory subunit-associated protein 1"/>
    <property type="match status" value="1"/>
</dbReference>
<comment type="cofactor">
    <cofactor evidence="1">
        <name>[4Fe-4S] cluster</name>
        <dbReference type="ChEBI" id="CHEBI:49883"/>
    </cofactor>
</comment>
<dbReference type="SMART" id="SM00729">
    <property type="entry name" value="Elp3"/>
    <property type="match status" value="1"/>
</dbReference>
<dbReference type="GO" id="GO:0051539">
    <property type="term" value="F:4 iron, 4 sulfur cluster binding"/>
    <property type="evidence" value="ECO:0007669"/>
    <property type="project" value="UniProtKB-KW"/>
</dbReference>
<feature type="domain" description="MTTase N-terminal" evidence="15">
    <location>
        <begin position="8"/>
        <end position="124"/>
    </location>
</feature>
<dbReference type="GO" id="GO:0005829">
    <property type="term" value="C:cytosol"/>
    <property type="evidence" value="ECO:0007669"/>
    <property type="project" value="TreeGrafter"/>
</dbReference>